<evidence type="ECO:0000256" key="2">
    <source>
        <dbReference type="SAM" id="SignalP"/>
    </source>
</evidence>
<protein>
    <submittedName>
        <fullName evidence="4">G_PROTEIN_RECEP_F1_2 domain-containing protein</fullName>
    </submittedName>
</protein>
<keyword evidence="2" id="KW-0732">Signal</keyword>
<keyword evidence="1" id="KW-0472">Membrane</keyword>
<evidence type="ECO:0000313" key="3">
    <source>
        <dbReference type="Proteomes" id="UP000046393"/>
    </source>
</evidence>
<organism evidence="3 4">
    <name type="scientific">Syphacia muris</name>
    <dbReference type="NCBI Taxonomy" id="451379"/>
    <lineage>
        <taxon>Eukaryota</taxon>
        <taxon>Metazoa</taxon>
        <taxon>Ecdysozoa</taxon>
        <taxon>Nematoda</taxon>
        <taxon>Chromadorea</taxon>
        <taxon>Rhabditida</taxon>
        <taxon>Spirurina</taxon>
        <taxon>Oxyuridomorpha</taxon>
        <taxon>Oxyuroidea</taxon>
        <taxon>Oxyuridae</taxon>
        <taxon>Syphacia</taxon>
    </lineage>
</organism>
<feature type="chain" id="PRO_5005893086" evidence="2">
    <location>
        <begin position="18"/>
        <end position="167"/>
    </location>
</feature>
<dbReference type="AlphaFoldDB" id="A0A0N5AI14"/>
<evidence type="ECO:0000313" key="4">
    <source>
        <dbReference type="WBParaSite" id="SMUV_0000404101-mRNA-1"/>
    </source>
</evidence>
<reference evidence="4" key="1">
    <citation type="submission" date="2017-02" db="UniProtKB">
        <authorList>
            <consortium name="WormBaseParasite"/>
        </authorList>
    </citation>
    <scope>IDENTIFICATION</scope>
</reference>
<keyword evidence="1" id="KW-0812">Transmembrane</keyword>
<keyword evidence="1" id="KW-1133">Transmembrane helix</keyword>
<feature type="signal peptide" evidence="2">
    <location>
        <begin position="1"/>
        <end position="17"/>
    </location>
</feature>
<feature type="transmembrane region" description="Helical" evidence="1">
    <location>
        <begin position="62"/>
        <end position="85"/>
    </location>
</feature>
<proteinExistence type="predicted"/>
<name>A0A0N5AI14_9BILA</name>
<evidence type="ECO:0000256" key="1">
    <source>
        <dbReference type="SAM" id="Phobius"/>
    </source>
</evidence>
<dbReference type="WBParaSite" id="SMUV_0000404101-mRNA-1">
    <property type="protein sequence ID" value="SMUV_0000404101-mRNA-1"/>
    <property type="gene ID" value="SMUV_0000404101"/>
</dbReference>
<keyword evidence="3" id="KW-1185">Reference proteome</keyword>
<accession>A0A0N5AI14</accession>
<sequence length="167" mass="18913">MVLAIQTTLFLIPIVDSNFEFICGHNEDTAESSESASTEQTDTDENTVKVVFTTTEEPRSKIASILIFCVFVVLTFLNLMSLNLLKRYRIYLIKSRQRERQSSYQLRSQVPTICAALAPPVYTSGTCTNATYVPPPPYIQCTRDELHLPSYDDVAKNYNADTTRTRL</sequence>
<dbReference type="Proteomes" id="UP000046393">
    <property type="component" value="Unplaced"/>
</dbReference>